<reference evidence="4" key="1">
    <citation type="submission" date="2020-04" db="EMBL/GenBank/DDBJ databases">
        <authorList>
            <person name="Alioto T."/>
            <person name="Alioto T."/>
            <person name="Gomez Garrido J."/>
        </authorList>
    </citation>
    <scope>NUCLEOTIDE SEQUENCE</scope>
    <source>
        <strain evidence="4">A484AB</strain>
    </source>
</reference>
<dbReference type="PANTHER" id="PTHR10545">
    <property type="entry name" value="DIAMINE N-ACETYLTRANSFERASE"/>
    <property type="match status" value="1"/>
</dbReference>
<dbReference type="GO" id="GO:0008080">
    <property type="term" value="F:N-acetyltransferase activity"/>
    <property type="evidence" value="ECO:0007669"/>
    <property type="project" value="UniProtKB-ARBA"/>
</dbReference>
<dbReference type="InterPro" id="IPR000477">
    <property type="entry name" value="RT_dom"/>
</dbReference>
<dbReference type="InterPro" id="IPR000182">
    <property type="entry name" value="GNAT_dom"/>
</dbReference>
<dbReference type="SUPFAM" id="SSF55729">
    <property type="entry name" value="Acyl-CoA N-acyltransferases (Nat)"/>
    <property type="match status" value="1"/>
</dbReference>
<dbReference type="PANTHER" id="PTHR10545:SF29">
    <property type="entry name" value="GH14572P-RELATED"/>
    <property type="match status" value="1"/>
</dbReference>
<accession>A0A6S7KCR5</accession>
<sequence length="294" mass="34279">MYADDTVLYFSSSTLSELEENLNADLEILRRYLNDNLLTLNAEKSKFVIFGSTRKLNSFREFSLEINAHNLERRDTFKYLGIKLNQNMSWSDQIDALSKKVSQRLGVLRRVKYLLPLHGRLAIYNSLILPLFDYADIVWGDKNNKVLMHNLQVLQNNAARTILDYPKYFSGTEALAQLNWMPLSERRRQHRCIDERVIVGYAIYVNSYSTWKGRSLWIEDLFIRPDSRGKGIGQEFLKCLSKIALDNGLAKIRCNVLSWNKIAISFYNKIGGIVEEDWRQCTFTREIMKELVNS</sequence>
<name>A0A6S7KCR5_PARCT</name>
<proteinExistence type="inferred from homology"/>
<comment type="caution">
    <text evidence="4">The sequence shown here is derived from an EMBL/GenBank/DDBJ whole genome shotgun (WGS) entry which is preliminary data.</text>
</comment>
<dbReference type="PROSITE" id="PS50878">
    <property type="entry name" value="RT_POL"/>
    <property type="match status" value="1"/>
</dbReference>
<dbReference type="PROSITE" id="PS51186">
    <property type="entry name" value="GNAT"/>
    <property type="match status" value="1"/>
</dbReference>
<dbReference type="EMBL" id="CACRXK020025849">
    <property type="protein sequence ID" value="CAB4039780.1"/>
    <property type="molecule type" value="Genomic_DNA"/>
</dbReference>
<gene>
    <name evidence="4" type="ORF">PACLA_8A035810</name>
</gene>
<keyword evidence="2" id="KW-0808">Transferase</keyword>
<dbReference type="Gene3D" id="3.40.630.30">
    <property type="match status" value="1"/>
</dbReference>
<evidence type="ECO:0000256" key="2">
    <source>
        <dbReference type="ARBA" id="ARBA00022679"/>
    </source>
</evidence>
<dbReference type="Proteomes" id="UP001152795">
    <property type="component" value="Unassembled WGS sequence"/>
</dbReference>
<evidence type="ECO:0000313" key="5">
    <source>
        <dbReference type="Proteomes" id="UP001152795"/>
    </source>
</evidence>
<keyword evidence="5" id="KW-1185">Reference proteome</keyword>
<evidence type="ECO:0000313" key="4">
    <source>
        <dbReference type="EMBL" id="CAB4039780.1"/>
    </source>
</evidence>
<evidence type="ECO:0000256" key="3">
    <source>
        <dbReference type="ARBA" id="ARBA00023315"/>
    </source>
</evidence>
<keyword evidence="3" id="KW-0012">Acyltransferase</keyword>
<dbReference type="Pfam" id="PF00583">
    <property type="entry name" value="Acetyltransf_1"/>
    <property type="match status" value="1"/>
</dbReference>
<dbReference type="InterPro" id="IPR051016">
    <property type="entry name" value="Diverse_Substrate_AcTransf"/>
</dbReference>
<dbReference type="CDD" id="cd04301">
    <property type="entry name" value="NAT_SF"/>
    <property type="match status" value="1"/>
</dbReference>
<protein>
    <submittedName>
        <fullName evidence="4">Partial</fullName>
    </submittedName>
</protein>
<evidence type="ECO:0000256" key="1">
    <source>
        <dbReference type="ARBA" id="ARBA00008694"/>
    </source>
</evidence>
<organism evidence="4 5">
    <name type="scientific">Paramuricea clavata</name>
    <name type="common">Red gorgonian</name>
    <name type="synonym">Violescent sea-whip</name>
    <dbReference type="NCBI Taxonomy" id="317549"/>
    <lineage>
        <taxon>Eukaryota</taxon>
        <taxon>Metazoa</taxon>
        <taxon>Cnidaria</taxon>
        <taxon>Anthozoa</taxon>
        <taxon>Octocorallia</taxon>
        <taxon>Malacalcyonacea</taxon>
        <taxon>Plexauridae</taxon>
        <taxon>Paramuricea</taxon>
    </lineage>
</organism>
<dbReference type="InterPro" id="IPR043502">
    <property type="entry name" value="DNA/RNA_pol_sf"/>
</dbReference>
<comment type="similarity">
    <text evidence="1">Belongs to the acetyltransferase family.</text>
</comment>
<dbReference type="SUPFAM" id="SSF56672">
    <property type="entry name" value="DNA/RNA polymerases"/>
    <property type="match status" value="1"/>
</dbReference>
<dbReference type="InterPro" id="IPR016181">
    <property type="entry name" value="Acyl_CoA_acyltransferase"/>
</dbReference>
<dbReference type="AlphaFoldDB" id="A0A6S7KCR5"/>
<dbReference type="OrthoDB" id="7305308at2759"/>